<feature type="compositionally biased region" description="Polar residues" evidence="1">
    <location>
        <begin position="78"/>
        <end position="94"/>
    </location>
</feature>
<accession>A0A158NP44</accession>
<dbReference type="InParanoid" id="A0A158NP44"/>
<keyword evidence="2" id="KW-0732">Signal</keyword>
<feature type="chain" id="PRO_5007629386" evidence="2">
    <location>
        <begin position="36"/>
        <end position="400"/>
    </location>
</feature>
<sequence length="400" mass="45122">MHTRFVIRVGVRTRTCAPQFSILVILFVFETDCMCGMHNPTQPCKYSHMREWRQCQLANGRKWRRGSASSVPKFPAESQPQCGALQTHQSATCRSPTKASSAWASSSPQPSPTSPPASSQPFVLCNGKEGENPATKGHRDPGVFERSPLIYLEPRQRRKRKKGERETWAEIRASLASRRSQVENAGPEKKNPYRRRRRPEAEPDTCTIRRISDRLHLPPSKLTGKTQRCEGRWECIRKAWLGLLLRQQPGSLVEKEWVDSTLSDRSSRITLKYTSLSDSFARDTMVKSGIPSHRNFIDDITTGEVPNSGHRKSRESEHLVRIKYRGHVCSNQVFGCLSYNREIYDYRHHGTSETGGAAALMVVYTESGPKTNRPTSTTLCRVGWSGEIVNSISPRISSGP</sequence>
<feature type="compositionally biased region" description="Low complexity" evidence="1">
    <location>
        <begin position="95"/>
        <end position="108"/>
    </location>
</feature>
<protein>
    <submittedName>
        <fullName evidence="3">Uncharacterized protein</fullName>
    </submittedName>
</protein>
<evidence type="ECO:0000256" key="2">
    <source>
        <dbReference type="SAM" id="SignalP"/>
    </source>
</evidence>
<gene>
    <name evidence="3" type="primary">105622495</name>
</gene>
<reference evidence="3" key="2">
    <citation type="submission" date="2016-04" db="UniProtKB">
        <authorList>
            <consortium name="EnsemblMetazoa"/>
        </authorList>
    </citation>
    <scope>IDENTIFICATION</scope>
</reference>
<dbReference type="Proteomes" id="UP000005205">
    <property type="component" value="Unassembled WGS sequence"/>
</dbReference>
<feature type="region of interest" description="Disordered" evidence="1">
    <location>
        <begin position="66"/>
        <end position="204"/>
    </location>
</feature>
<keyword evidence="4" id="KW-1185">Reference proteome</keyword>
<dbReference type="KEGG" id="acep:105622495"/>
<dbReference type="EMBL" id="ADTU01022039">
    <property type="status" value="NOT_ANNOTATED_CDS"/>
    <property type="molecule type" value="Genomic_DNA"/>
</dbReference>
<organism evidence="3 4">
    <name type="scientific">Atta cephalotes</name>
    <name type="common">Leafcutter ant</name>
    <dbReference type="NCBI Taxonomy" id="12957"/>
    <lineage>
        <taxon>Eukaryota</taxon>
        <taxon>Metazoa</taxon>
        <taxon>Ecdysozoa</taxon>
        <taxon>Arthropoda</taxon>
        <taxon>Hexapoda</taxon>
        <taxon>Insecta</taxon>
        <taxon>Pterygota</taxon>
        <taxon>Neoptera</taxon>
        <taxon>Endopterygota</taxon>
        <taxon>Hymenoptera</taxon>
        <taxon>Apocrita</taxon>
        <taxon>Aculeata</taxon>
        <taxon>Formicoidea</taxon>
        <taxon>Formicidae</taxon>
        <taxon>Myrmicinae</taxon>
        <taxon>Atta</taxon>
    </lineage>
</organism>
<dbReference type="EMBL" id="ADTU01022040">
    <property type="status" value="NOT_ANNOTATED_CDS"/>
    <property type="molecule type" value="Genomic_DNA"/>
</dbReference>
<dbReference type="OrthoDB" id="10510278at2759"/>
<dbReference type="AlphaFoldDB" id="A0A158NP44"/>
<feature type="signal peptide" evidence="2">
    <location>
        <begin position="1"/>
        <end position="35"/>
    </location>
</feature>
<dbReference type="EnsemblMetazoa" id="XM_012203912.1">
    <property type="protein sequence ID" value="XP_012059302.1"/>
    <property type="gene ID" value="LOC105622495"/>
</dbReference>
<evidence type="ECO:0000256" key="1">
    <source>
        <dbReference type="SAM" id="MobiDB-lite"/>
    </source>
</evidence>
<evidence type="ECO:0000313" key="3">
    <source>
        <dbReference type="EnsemblMetazoa" id="XP_012059302.1"/>
    </source>
</evidence>
<proteinExistence type="predicted"/>
<reference evidence="4" key="1">
    <citation type="journal article" date="2011" name="PLoS Genet.">
        <title>The genome sequence of the leaf-cutter ant Atta cephalotes reveals insights into its obligate symbiotic lifestyle.</title>
        <authorList>
            <person name="Suen G."/>
            <person name="Teiling C."/>
            <person name="Li L."/>
            <person name="Holt C."/>
            <person name="Abouheif E."/>
            <person name="Bornberg-Bauer E."/>
            <person name="Bouffard P."/>
            <person name="Caldera E.J."/>
            <person name="Cash E."/>
            <person name="Cavanaugh A."/>
            <person name="Denas O."/>
            <person name="Elhaik E."/>
            <person name="Fave M.J."/>
            <person name="Gadau J."/>
            <person name="Gibson J.D."/>
            <person name="Graur D."/>
            <person name="Grubbs K.J."/>
            <person name="Hagen D.E."/>
            <person name="Harkins T.T."/>
            <person name="Helmkampf M."/>
            <person name="Hu H."/>
            <person name="Johnson B.R."/>
            <person name="Kim J."/>
            <person name="Marsh S.E."/>
            <person name="Moeller J.A."/>
            <person name="Munoz-Torres M.C."/>
            <person name="Murphy M.C."/>
            <person name="Naughton M.C."/>
            <person name="Nigam S."/>
            <person name="Overson R."/>
            <person name="Rajakumar R."/>
            <person name="Reese J.T."/>
            <person name="Scott J.J."/>
            <person name="Smith C.R."/>
            <person name="Tao S."/>
            <person name="Tsutsui N.D."/>
            <person name="Viljakainen L."/>
            <person name="Wissler L."/>
            <person name="Yandell M.D."/>
            <person name="Zimmer F."/>
            <person name="Taylor J."/>
            <person name="Slater S.C."/>
            <person name="Clifton S.W."/>
            <person name="Warren W.C."/>
            <person name="Elsik C.G."/>
            <person name="Smith C.D."/>
            <person name="Weinstock G.M."/>
            <person name="Gerardo N.M."/>
            <person name="Currie C.R."/>
        </authorList>
    </citation>
    <scope>NUCLEOTIDE SEQUENCE [LARGE SCALE GENOMIC DNA]</scope>
</reference>
<evidence type="ECO:0000313" key="4">
    <source>
        <dbReference type="Proteomes" id="UP000005205"/>
    </source>
</evidence>
<name>A0A158NP44_ATTCE</name>